<dbReference type="InterPro" id="IPR056377">
    <property type="entry name" value="DExH18_N"/>
</dbReference>
<proteinExistence type="predicted"/>
<gene>
    <name evidence="5" type="ORF">CBR_g36979</name>
</gene>
<dbReference type="AlphaFoldDB" id="A0A388JZG8"/>
<feature type="compositionally biased region" description="Basic and acidic residues" evidence="3">
    <location>
        <begin position="515"/>
        <end position="533"/>
    </location>
</feature>
<dbReference type="Proteomes" id="UP000265515">
    <property type="component" value="Unassembled WGS sequence"/>
</dbReference>
<dbReference type="InterPro" id="IPR000637">
    <property type="entry name" value="HMGI/Y_DNA-bd_CS"/>
</dbReference>
<dbReference type="Pfam" id="PF23703">
    <property type="entry name" value="DExH18_N"/>
    <property type="match status" value="1"/>
</dbReference>
<evidence type="ECO:0000313" key="6">
    <source>
        <dbReference type="Proteomes" id="UP000265515"/>
    </source>
</evidence>
<dbReference type="GO" id="GO:0006355">
    <property type="term" value="P:regulation of DNA-templated transcription"/>
    <property type="evidence" value="ECO:0007669"/>
    <property type="project" value="InterPro"/>
</dbReference>
<evidence type="ECO:0000256" key="2">
    <source>
        <dbReference type="ARBA" id="ARBA00023242"/>
    </source>
</evidence>
<evidence type="ECO:0000256" key="3">
    <source>
        <dbReference type="SAM" id="MobiDB-lite"/>
    </source>
</evidence>
<dbReference type="EMBL" id="BFEA01000036">
    <property type="protein sequence ID" value="GBG63211.1"/>
    <property type="molecule type" value="Genomic_DNA"/>
</dbReference>
<reference evidence="5 6" key="1">
    <citation type="journal article" date="2018" name="Cell">
        <title>The Chara Genome: Secondary Complexity and Implications for Plant Terrestrialization.</title>
        <authorList>
            <person name="Nishiyama T."/>
            <person name="Sakayama H."/>
            <person name="Vries J.D."/>
            <person name="Buschmann H."/>
            <person name="Saint-Marcoux D."/>
            <person name="Ullrich K.K."/>
            <person name="Haas F.B."/>
            <person name="Vanderstraeten L."/>
            <person name="Becker D."/>
            <person name="Lang D."/>
            <person name="Vosolsobe S."/>
            <person name="Rombauts S."/>
            <person name="Wilhelmsson P.K.I."/>
            <person name="Janitza P."/>
            <person name="Kern R."/>
            <person name="Heyl A."/>
            <person name="Rumpler F."/>
            <person name="Villalobos L.I.A.C."/>
            <person name="Clay J.M."/>
            <person name="Skokan R."/>
            <person name="Toyoda A."/>
            <person name="Suzuki Y."/>
            <person name="Kagoshima H."/>
            <person name="Schijlen E."/>
            <person name="Tajeshwar N."/>
            <person name="Catarino B."/>
            <person name="Hetherington A.J."/>
            <person name="Saltykova A."/>
            <person name="Bonnot C."/>
            <person name="Breuninger H."/>
            <person name="Symeonidi A."/>
            <person name="Radhakrishnan G.V."/>
            <person name="Van Nieuwerburgh F."/>
            <person name="Deforce D."/>
            <person name="Chang C."/>
            <person name="Karol K.G."/>
            <person name="Hedrich R."/>
            <person name="Ulvskov P."/>
            <person name="Glockner G."/>
            <person name="Delwiche C.F."/>
            <person name="Petrasek J."/>
            <person name="Van de Peer Y."/>
            <person name="Friml J."/>
            <person name="Beilby M."/>
            <person name="Dolan L."/>
            <person name="Kohara Y."/>
            <person name="Sugano S."/>
            <person name="Fujiyama A."/>
            <person name="Delaux P.-M."/>
            <person name="Quint M."/>
            <person name="TheiBen G."/>
            <person name="Hagemann M."/>
            <person name="Harholt J."/>
            <person name="Dunand C."/>
            <person name="Zachgo S."/>
            <person name="Langdale J."/>
            <person name="Maumus F."/>
            <person name="Straeten D.V.D."/>
            <person name="Gould S.B."/>
            <person name="Rensing S.A."/>
        </authorList>
    </citation>
    <scope>NUCLEOTIDE SEQUENCE [LARGE SCALE GENOMIC DNA]</scope>
    <source>
        <strain evidence="5 6">S276</strain>
    </source>
</reference>
<organism evidence="5 6">
    <name type="scientific">Chara braunii</name>
    <name type="common">Braun's stonewort</name>
    <dbReference type="NCBI Taxonomy" id="69332"/>
    <lineage>
        <taxon>Eukaryota</taxon>
        <taxon>Viridiplantae</taxon>
        <taxon>Streptophyta</taxon>
        <taxon>Charophyceae</taxon>
        <taxon>Charales</taxon>
        <taxon>Characeae</taxon>
        <taxon>Chara</taxon>
    </lineage>
</organism>
<dbReference type="GO" id="GO:0005634">
    <property type="term" value="C:nucleus"/>
    <property type="evidence" value="ECO:0007669"/>
    <property type="project" value="UniProtKB-SubCell"/>
</dbReference>
<feature type="compositionally biased region" description="Acidic residues" evidence="3">
    <location>
        <begin position="534"/>
        <end position="547"/>
    </location>
</feature>
<keyword evidence="2" id="KW-0539">Nucleus</keyword>
<feature type="region of interest" description="Disordered" evidence="3">
    <location>
        <begin position="317"/>
        <end position="413"/>
    </location>
</feature>
<feature type="domain" description="DExH18 N-terminal" evidence="4">
    <location>
        <begin position="590"/>
        <end position="672"/>
    </location>
</feature>
<name>A0A388JZG8_CHABU</name>
<dbReference type="PROSITE" id="PS00354">
    <property type="entry name" value="HMGI_Y"/>
    <property type="match status" value="1"/>
</dbReference>
<feature type="compositionally biased region" description="Basic residues" evidence="3">
    <location>
        <begin position="325"/>
        <end position="335"/>
    </location>
</feature>
<sequence>MVDEVKEQRLRERSVVVTFQGEARNLQRSVMEDLIWAYEDGWTAKKLFQPSFCRGRVKFEGANVASYVAKAKEIADWLVQQKKLSIRLVGKEYSVSFKPRLSRHEMQVARIQEAESKFWIMALRVSLDAYYFLRSALPPWLDDIALLMTTMDTGPRRTTHQRSLWTSTDVRLLQDVDLSWIRSVDVALPALLRRISGSASGPRVRQQEADDVAAGGAVGQEGSSASTVVQSRAIVDDPRGGRGALSSSSAADVATSSRQANTRKRTRKKAAALSISVADVAEPSPSSSRSAADVAIDGEVMEEAKKVHVANAAAMGNGIAPAPAKPKRPRGRPRKQQPALLSEQAAVDVVASPPQELEEQGSSSDRITDGPKGVKVVKVATAATTTTTRKKKKKKGGNQSKAEAEAEGEGEGVNAGAATCLSEKLVPRQTASIAMGNLDEEDGEEWERGRIAFSTGMDAADVADWLDADVAAQVDNDRAIADRDRECCQQGNDEAVDDVANSRGEGEEEEEEEEGVGKEEWRMSKERDARWEPKEEEEGGGQEDDDIGITGMKYWESGELPDPATVYAAIKRRDANPSLRVTLSKEEKQQVTEVLRRFQLSGWSVKQALSLYVNNNLFRSSSAKFKKLVLRAMVPELRDMILKLGPTREAEYFLFPLFTEYCLDLHRREIEEIRELVSSADMTKPHTWYSLEVPLLVLLCLGGGKVVRP</sequence>
<comment type="caution">
    <text evidence="5">The sequence shown here is derived from an EMBL/GenBank/DDBJ whole genome shotgun (WGS) entry which is preliminary data.</text>
</comment>
<evidence type="ECO:0000313" key="5">
    <source>
        <dbReference type="EMBL" id="GBG63211.1"/>
    </source>
</evidence>
<feature type="region of interest" description="Disordered" evidence="3">
    <location>
        <begin position="199"/>
        <end position="268"/>
    </location>
</feature>
<feature type="compositionally biased region" description="Low complexity" evidence="3">
    <location>
        <begin position="373"/>
        <end position="387"/>
    </location>
</feature>
<feature type="compositionally biased region" description="Low complexity" evidence="3">
    <location>
        <begin position="244"/>
        <end position="257"/>
    </location>
</feature>
<evidence type="ECO:0000256" key="1">
    <source>
        <dbReference type="ARBA" id="ARBA00004123"/>
    </source>
</evidence>
<dbReference type="STRING" id="69332.A0A388JZG8"/>
<protein>
    <recommendedName>
        <fullName evidence="4">DExH18 N-terminal domain-containing protein</fullName>
    </recommendedName>
</protein>
<dbReference type="Gramene" id="GBG63211">
    <property type="protein sequence ID" value="GBG63211"/>
    <property type="gene ID" value="CBR_g36979"/>
</dbReference>
<accession>A0A388JZG8</accession>
<comment type="subcellular location">
    <subcellularLocation>
        <location evidence="1">Nucleus</location>
    </subcellularLocation>
</comment>
<evidence type="ECO:0000259" key="4">
    <source>
        <dbReference type="Pfam" id="PF23703"/>
    </source>
</evidence>
<keyword evidence="6" id="KW-1185">Reference proteome</keyword>
<feature type="region of interest" description="Disordered" evidence="3">
    <location>
        <begin position="488"/>
        <end position="547"/>
    </location>
</feature>
<feature type="compositionally biased region" description="Low complexity" evidence="3">
    <location>
        <begin position="212"/>
        <end position="225"/>
    </location>
</feature>